<dbReference type="HAMAP" id="MF_00182">
    <property type="entry name" value="Formyl_trans"/>
    <property type="match status" value="1"/>
</dbReference>
<evidence type="ECO:0000259" key="7">
    <source>
        <dbReference type="Pfam" id="PF02911"/>
    </source>
</evidence>
<protein>
    <recommendedName>
        <fullName evidence="3">Methionyl-tRNA formyltransferase, mitochondrial</fullName>
        <ecNumber evidence="2">2.1.2.9</ecNumber>
    </recommendedName>
</protein>
<gene>
    <name evidence="8" type="ORF">CTEN210_15092</name>
</gene>
<dbReference type="PANTHER" id="PTHR11138:SF5">
    <property type="entry name" value="METHIONYL-TRNA FORMYLTRANSFERASE, MITOCHONDRIAL"/>
    <property type="match status" value="1"/>
</dbReference>
<dbReference type="GO" id="GO:0005739">
    <property type="term" value="C:mitochondrion"/>
    <property type="evidence" value="ECO:0007669"/>
    <property type="project" value="TreeGrafter"/>
</dbReference>
<dbReference type="InterPro" id="IPR002376">
    <property type="entry name" value="Formyl_transf_N"/>
</dbReference>
<evidence type="ECO:0000256" key="3">
    <source>
        <dbReference type="ARBA" id="ARBA00014185"/>
    </source>
</evidence>
<organism evidence="8 9">
    <name type="scientific">Chaetoceros tenuissimus</name>
    <dbReference type="NCBI Taxonomy" id="426638"/>
    <lineage>
        <taxon>Eukaryota</taxon>
        <taxon>Sar</taxon>
        <taxon>Stramenopiles</taxon>
        <taxon>Ochrophyta</taxon>
        <taxon>Bacillariophyta</taxon>
        <taxon>Coscinodiscophyceae</taxon>
        <taxon>Chaetocerotophycidae</taxon>
        <taxon>Chaetocerotales</taxon>
        <taxon>Chaetocerotaceae</taxon>
        <taxon>Chaetoceros</taxon>
    </lineage>
</organism>
<evidence type="ECO:0000259" key="6">
    <source>
        <dbReference type="Pfam" id="PF00551"/>
    </source>
</evidence>
<dbReference type="InterPro" id="IPR036477">
    <property type="entry name" value="Formyl_transf_N_sf"/>
</dbReference>
<evidence type="ECO:0000313" key="9">
    <source>
        <dbReference type="Proteomes" id="UP001054902"/>
    </source>
</evidence>
<reference evidence="8 9" key="1">
    <citation type="journal article" date="2021" name="Sci. Rep.">
        <title>The genome of the diatom Chaetoceros tenuissimus carries an ancient integrated fragment of an extant virus.</title>
        <authorList>
            <person name="Hongo Y."/>
            <person name="Kimura K."/>
            <person name="Takaki Y."/>
            <person name="Yoshida Y."/>
            <person name="Baba S."/>
            <person name="Kobayashi G."/>
            <person name="Nagasaki K."/>
            <person name="Hano T."/>
            <person name="Tomaru Y."/>
        </authorList>
    </citation>
    <scope>NUCLEOTIDE SEQUENCE [LARGE SCALE GENOMIC DNA]</scope>
    <source>
        <strain evidence="8 9">NIES-3715</strain>
    </source>
</reference>
<dbReference type="PANTHER" id="PTHR11138">
    <property type="entry name" value="METHIONYL-TRNA FORMYLTRANSFERASE"/>
    <property type="match status" value="1"/>
</dbReference>
<dbReference type="Proteomes" id="UP001054902">
    <property type="component" value="Unassembled WGS sequence"/>
</dbReference>
<dbReference type="InterPro" id="IPR011034">
    <property type="entry name" value="Formyl_transferase-like_C_sf"/>
</dbReference>
<keyword evidence="9" id="KW-1185">Reference proteome</keyword>
<dbReference type="InterPro" id="IPR005794">
    <property type="entry name" value="Fmt"/>
</dbReference>
<accession>A0AAD3D675</accession>
<keyword evidence="4" id="KW-0808">Transferase</keyword>
<sequence>MLALSYRSFARAFIQPATTYQSSSPVFLHGISSFSTRTSALFAAEKARILFLGTPEVAATSLERIVAESKKDDSPYEVVGVVTQPPKRRKRRGKEVPSPVGLAAEELEIPVLTPEKAKDDDFLTALENEYKPDLCITAAYGQYLPKRFLKIPKLGTLNIHPSLLPRWRGASPVQRSLEAGDNPVGVSVLFTVSKMDAGPIVKQVEEEIDENDDATKMLPHLFDIGNDLLLEALPEVIEGKITMENAMVQDEELVVNADMIDSSEGELFPVSDTARKCHNKVRGFSMWPGTFIYVRIGEDEETEPVKMKIIKTRVLEESGAEPTNEVMLGPNKKDGLRLVCGDGSVLELLMVQPVTRKAMDAKSFVNGLRGEKVYWVDMPKNEETEN</sequence>
<dbReference type="AlphaFoldDB" id="A0AAD3D675"/>
<dbReference type="Gene3D" id="3.40.50.170">
    <property type="entry name" value="Formyl transferase, N-terminal domain"/>
    <property type="match status" value="1"/>
</dbReference>
<dbReference type="SUPFAM" id="SSF50486">
    <property type="entry name" value="FMT C-terminal domain-like"/>
    <property type="match status" value="1"/>
</dbReference>
<proteinExistence type="inferred from homology"/>
<dbReference type="NCBIfam" id="TIGR00460">
    <property type="entry name" value="fmt"/>
    <property type="match status" value="1"/>
</dbReference>
<dbReference type="EMBL" id="BLLK01000062">
    <property type="protein sequence ID" value="GFH58616.1"/>
    <property type="molecule type" value="Genomic_DNA"/>
</dbReference>
<comment type="similarity">
    <text evidence="1">Belongs to the Fmt family.</text>
</comment>
<dbReference type="CDD" id="cd08704">
    <property type="entry name" value="Met_tRNA_FMT_C"/>
    <property type="match status" value="1"/>
</dbReference>
<evidence type="ECO:0000313" key="8">
    <source>
        <dbReference type="EMBL" id="GFH58616.1"/>
    </source>
</evidence>
<dbReference type="InterPro" id="IPR037022">
    <property type="entry name" value="Formyl_trans_C_sf"/>
</dbReference>
<keyword evidence="5" id="KW-0648">Protein biosynthesis</keyword>
<dbReference type="InterPro" id="IPR044135">
    <property type="entry name" value="Met-tRNA-FMT_C"/>
</dbReference>
<evidence type="ECO:0000256" key="2">
    <source>
        <dbReference type="ARBA" id="ARBA00012261"/>
    </source>
</evidence>
<dbReference type="Pfam" id="PF02911">
    <property type="entry name" value="Formyl_trans_C"/>
    <property type="match status" value="1"/>
</dbReference>
<evidence type="ECO:0000256" key="5">
    <source>
        <dbReference type="ARBA" id="ARBA00022917"/>
    </source>
</evidence>
<feature type="domain" description="Formyl transferase N-terminal" evidence="6">
    <location>
        <begin position="48"/>
        <end position="232"/>
    </location>
</feature>
<dbReference type="SUPFAM" id="SSF53328">
    <property type="entry name" value="Formyltransferase"/>
    <property type="match status" value="1"/>
</dbReference>
<feature type="domain" description="Formyl transferase C-terminal" evidence="7">
    <location>
        <begin position="271"/>
        <end position="368"/>
    </location>
</feature>
<dbReference type="CDD" id="cd08646">
    <property type="entry name" value="FMT_core_Met-tRNA-FMT_N"/>
    <property type="match status" value="1"/>
</dbReference>
<dbReference type="GO" id="GO:0004479">
    <property type="term" value="F:methionyl-tRNA formyltransferase activity"/>
    <property type="evidence" value="ECO:0007669"/>
    <property type="project" value="UniProtKB-EC"/>
</dbReference>
<dbReference type="InterPro" id="IPR005793">
    <property type="entry name" value="Formyl_trans_C"/>
</dbReference>
<evidence type="ECO:0000256" key="4">
    <source>
        <dbReference type="ARBA" id="ARBA00022679"/>
    </source>
</evidence>
<dbReference type="Pfam" id="PF00551">
    <property type="entry name" value="Formyl_trans_N"/>
    <property type="match status" value="1"/>
</dbReference>
<name>A0AAD3D675_9STRA</name>
<evidence type="ECO:0000256" key="1">
    <source>
        <dbReference type="ARBA" id="ARBA00010699"/>
    </source>
</evidence>
<dbReference type="Gene3D" id="3.10.25.10">
    <property type="entry name" value="Formyl transferase, C-terminal domain"/>
    <property type="match status" value="1"/>
</dbReference>
<dbReference type="EC" id="2.1.2.9" evidence="2"/>
<comment type="caution">
    <text evidence="8">The sequence shown here is derived from an EMBL/GenBank/DDBJ whole genome shotgun (WGS) entry which is preliminary data.</text>
</comment>
<dbReference type="InterPro" id="IPR041711">
    <property type="entry name" value="Met-tRNA-FMT_N"/>
</dbReference>